<evidence type="ECO:0000313" key="11">
    <source>
        <dbReference type="EMBL" id="CAG8982720.1"/>
    </source>
</evidence>
<proteinExistence type="predicted"/>
<protein>
    <recommendedName>
        <fullName evidence="13">Zn(2)-C6 fungal-type domain-containing protein</fullName>
    </recommendedName>
</protein>
<dbReference type="GO" id="GO:0000785">
    <property type="term" value="C:chromatin"/>
    <property type="evidence" value="ECO:0007669"/>
    <property type="project" value="TreeGrafter"/>
</dbReference>
<dbReference type="Pfam" id="PF04082">
    <property type="entry name" value="Fungal_trans"/>
    <property type="match status" value="1"/>
</dbReference>
<dbReference type="PROSITE" id="PS00463">
    <property type="entry name" value="ZN2_CY6_FUNGAL_1"/>
    <property type="match status" value="1"/>
</dbReference>
<dbReference type="GO" id="GO:0006351">
    <property type="term" value="P:DNA-templated transcription"/>
    <property type="evidence" value="ECO:0007669"/>
    <property type="project" value="InterPro"/>
</dbReference>
<dbReference type="Gene3D" id="4.10.240.10">
    <property type="entry name" value="Zn(2)-C6 fungal-type DNA-binding domain"/>
    <property type="match status" value="1"/>
</dbReference>
<comment type="subcellular location">
    <subcellularLocation>
        <location evidence="1">Nucleus</location>
    </subcellularLocation>
</comment>
<dbReference type="SUPFAM" id="SSF57701">
    <property type="entry name" value="Zn2/Cys6 DNA-binding domain"/>
    <property type="match status" value="1"/>
</dbReference>
<reference evidence="11" key="1">
    <citation type="submission" date="2021-07" db="EMBL/GenBank/DDBJ databases">
        <authorList>
            <person name="Durling M."/>
        </authorList>
    </citation>
    <scope>NUCLEOTIDE SEQUENCE</scope>
</reference>
<dbReference type="EMBL" id="CAJVRM010000684">
    <property type="protein sequence ID" value="CAG8982720.1"/>
    <property type="molecule type" value="Genomic_DNA"/>
</dbReference>
<dbReference type="PANTHER" id="PTHR40626">
    <property type="entry name" value="MIP31509P"/>
    <property type="match status" value="1"/>
</dbReference>
<keyword evidence="12" id="KW-1185">Reference proteome</keyword>
<dbReference type="CDD" id="cd00067">
    <property type="entry name" value="GAL4"/>
    <property type="match status" value="1"/>
</dbReference>
<evidence type="ECO:0000313" key="12">
    <source>
        <dbReference type="Proteomes" id="UP000701801"/>
    </source>
</evidence>
<accession>A0A9N9M116</accession>
<dbReference type="GO" id="GO:0000981">
    <property type="term" value="F:DNA-binding transcription factor activity, RNA polymerase II-specific"/>
    <property type="evidence" value="ECO:0007669"/>
    <property type="project" value="InterPro"/>
</dbReference>
<evidence type="ECO:0000259" key="9">
    <source>
        <dbReference type="PROSITE" id="PS50048"/>
    </source>
</evidence>
<evidence type="ECO:0000256" key="2">
    <source>
        <dbReference type="ARBA" id="ARBA00022723"/>
    </source>
</evidence>
<keyword evidence="5" id="KW-0862">Zinc</keyword>
<gene>
    <name evidence="11" type="ORF">HYALB_00001001</name>
</gene>
<dbReference type="PANTHER" id="PTHR40626:SF11">
    <property type="entry name" value="ZINC FINGER PROTEIN YPR022C"/>
    <property type="match status" value="1"/>
</dbReference>
<dbReference type="InterPro" id="IPR051059">
    <property type="entry name" value="VerF-like"/>
</dbReference>
<dbReference type="GO" id="GO:0008270">
    <property type="term" value="F:zinc ion binding"/>
    <property type="evidence" value="ECO:0007669"/>
    <property type="project" value="UniProtKB-KW"/>
</dbReference>
<name>A0A9N9M116_9HELO</name>
<keyword evidence="6" id="KW-0539">Nucleus</keyword>
<dbReference type="SMART" id="SM00066">
    <property type="entry name" value="GAL4"/>
    <property type="match status" value="1"/>
</dbReference>
<keyword evidence="2" id="KW-0479">Metal-binding</keyword>
<evidence type="ECO:0000256" key="6">
    <source>
        <dbReference type="ARBA" id="ARBA00023242"/>
    </source>
</evidence>
<evidence type="ECO:0000256" key="7">
    <source>
        <dbReference type="PROSITE-ProRule" id="PRU00042"/>
    </source>
</evidence>
<dbReference type="InterPro" id="IPR036864">
    <property type="entry name" value="Zn2-C6_fun-type_DNA-bd_sf"/>
</dbReference>
<evidence type="ECO:0000256" key="1">
    <source>
        <dbReference type="ARBA" id="ARBA00004123"/>
    </source>
</evidence>
<dbReference type="GO" id="GO:0005634">
    <property type="term" value="C:nucleus"/>
    <property type="evidence" value="ECO:0007669"/>
    <property type="project" value="UniProtKB-SubCell"/>
</dbReference>
<dbReference type="AlphaFoldDB" id="A0A9N9M116"/>
<evidence type="ECO:0000256" key="3">
    <source>
        <dbReference type="ARBA" id="ARBA00022737"/>
    </source>
</evidence>
<evidence type="ECO:0000259" key="10">
    <source>
        <dbReference type="PROSITE" id="PS50157"/>
    </source>
</evidence>
<dbReference type="Pfam" id="PF00172">
    <property type="entry name" value="Zn_clus"/>
    <property type="match status" value="1"/>
</dbReference>
<dbReference type="PROSITE" id="PS50157">
    <property type="entry name" value="ZINC_FINGER_C2H2_2"/>
    <property type="match status" value="1"/>
</dbReference>
<evidence type="ECO:0000256" key="4">
    <source>
        <dbReference type="ARBA" id="ARBA00022771"/>
    </source>
</evidence>
<evidence type="ECO:0000256" key="8">
    <source>
        <dbReference type="SAM" id="MobiDB-lite"/>
    </source>
</evidence>
<dbReference type="InterPro" id="IPR013087">
    <property type="entry name" value="Znf_C2H2_type"/>
</dbReference>
<dbReference type="CDD" id="cd12148">
    <property type="entry name" value="fungal_TF_MHR"/>
    <property type="match status" value="1"/>
</dbReference>
<dbReference type="Proteomes" id="UP000701801">
    <property type="component" value="Unassembled WGS sequence"/>
</dbReference>
<evidence type="ECO:0008006" key="13">
    <source>
        <dbReference type="Google" id="ProtNLM"/>
    </source>
</evidence>
<feature type="compositionally biased region" description="Low complexity" evidence="8">
    <location>
        <begin position="132"/>
        <end position="145"/>
    </location>
</feature>
<keyword evidence="4 7" id="KW-0863">Zinc-finger</keyword>
<keyword evidence="3" id="KW-0677">Repeat</keyword>
<comment type="caution">
    <text evidence="11">The sequence shown here is derived from an EMBL/GenBank/DDBJ whole genome shotgun (WGS) entry which is preliminary data.</text>
</comment>
<feature type="region of interest" description="Disordered" evidence="8">
    <location>
        <begin position="131"/>
        <end position="154"/>
    </location>
</feature>
<dbReference type="OrthoDB" id="10018191at2759"/>
<dbReference type="PROSITE" id="PS50048">
    <property type="entry name" value="ZN2_CY6_FUNGAL_2"/>
    <property type="match status" value="1"/>
</dbReference>
<dbReference type="GO" id="GO:0000978">
    <property type="term" value="F:RNA polymerase II cis-regulatory region sequence-specific DNA binding"/>
    <property type="evidence" value="ECO:0007669"/>
    <property type="project" value="InterPro"/>
</dbReference>
<feature type="domain" description="Zn(2)-C6 fungal-type" evidence="9">
    <location>
        <begin position="100"/>
        <end position="129"/>
    </location>
</feature>
<dbReference type="InterPro" id="IPR007219">
    <property type="entry name" value="XnlR_reg_dom"/>
</dbReference>
<feature type="domain" description="C2H2-type" evidence="10">
    <location>
        <begin position="7"/>
        <end position="42"/>
    </location>
</feature>
<evidence type="ECO:0000256" key="5">
    <source>
        <dbReference type="ARBA" id="ARBA00022833"/>
    </source>
</evidence>
<dbReference type="InterPro" id="IPR001138">
    <property type="entry name" value="Zn2Cys6_DnaBD"/>
</dbReference>
<sequence length="683" mass="78342">MEAQSLSTCNICSKKFQRKAHLLRHQQQPQVCTKHPHPHLRPHSPTHFGISEYPHSPKFHVRVLILGARSDVLRDHFSRCERRGGAAIPNSLERGRKRHACDECSRLKVKCDNNVPCRKCREFGRMCVKSRPAAASSPDDTPATSVSRSTPDLVTSDRNSIGFLLNGEGEADFLQEFPKSTTLSPNSHTAEYRNLTATRAVYEPPPAGIDAHQVVPGYQEYLQGPIEPLLQDNGLEALLKNLEFTTFERATQNWQMPGENLIPWSGVGADSLYLNRNALEERTFDIKNKLRYTANTMNVPHQPSKEVLDAIDHITADSLVLNIKLYFRHWHKHGPMVHEPTFNPCTAALPLVLAMMGLGGMYAKEPRDVEQTRSLFDVTESYIYSVPGLSDEFDLPDRSYIVRGEDSSLEWQRYQLEEIQGAYLMIVLQFWTGNPLARIRVRQQRFQRIVSIFHHHDMLTVQHPPICHVNDQSTFSAWIQRESMIRTATIAVMLDHAFGIFNNVSPRFQWAELDTQFPSDDRFFACVNYAELRSKSLYPVGKMKIKDAYLVLFTPSESVERELNILRTGNLTPYDMQMLIHYLYTHVWKSTFSNPMCTIPGANIHEITRPFKIAMRNWRIVWDDIRDSVPEDEWSKLGFQRTGESYFEAVNSIMEVFERKGGIFPPIPSDCEKGSHLKRLLSF</sequence>
<organism evidence="11 12">
    <name type="scientific">Hymenoscyphus albidus</name>
    <dbReference type="NCBI Taxonomy" id="595503"/>
    <lineage>
        <taxon>Eukaryota</taxon>
        <taxon>Fungi</taxon>
        <taxon>Dikarya</taxon>
        <taxon>Ascomycota</taxon>
        <taxon>Pezizomycotina</taxon>
        <taxon>Leotiomycetes</taxon>
        <taxon>Helotiales</taxon>
        <taxon>Helotiaceae</taxon>
        <taxon>Hymenoscyphus</taxon>
    </lineage>
</organism>